<evidence type="ECO:0000256" key="4">
    <source>
        <dbReference type="ARBA" id="ARBA00007837"/>
    </source>
</evidence>
<dbReference type="InterPro" id="IPR008279">
    <property type="entry name" value="PEP-util_enz_mobile_dom"/>
</dbReference>
<evidence type="ECO:0000256" key="9">
    <source>
        <dbReference type="ARBA" id="ARBA00022679"/>
    </source>
</evidence>
<evidence type="ECO:0000313" key="15">
    <source>
        <dbReference type="EMBL" id="MEL0659758.1"/>
    </source>
</evidence>
<comment type="similarity">
    <text evidence="4">Belongs to the PEP-utilizing enzyme family.</text>
</comment>
<organism evidence="15 16">
    <name type="scientific">Psychromonas arctica</name>
    <dbReference type="NCBI Taxonomy" id="168275"/>
    <lineage>
        <taxon>Bacteria</taxon>
        <taxon>Pseudomonadati</taxon>
        <taxon>Pseudomonadota</taxon>
        <taxon>Gammaproteobacteria</taxon>
        <taxon>Alteromonadales</taxon>
        <taxon>Psychromonadaceae</taxon>
        <taxon>Psychromonas</taxon>
    </lineage>
</organism>
<dbReference type="SUPFAM" id="SSF52009">
    <property type="entry name" value="Phosphohistidine domain"/>
    <property type="match status" value="1"/>
</dbReference>
<feature type="domain" description="GAF" evidence="14">
    <location>
        <begin position="17"/>
        <end position="164"/>
    </location>
</feature>
<evidence type="ECO:0000259" key="14">
    <source>
        <dbReference type="SMART" id="SM00065"/>
    </source>
</evidence>
<dbReference type="InterPro" id="IPR015813">
    <property type="entry name" value="Pyrv/PenolPyrv_kinase-like_dom"/>
</dbReference>
<evidence type="ECO:0000256" key="2">
    <source>
        <dbReference type="ARBA" id="ARBA00001946"/>
    </source>
</evidence>
<evidence type="ECO:0000313" key="16">
    <source>
        <dbReference type="Proteomes" id="UP001366060"/>
    </source>
</evidence>
<evidence type="ECO:0000256" key="8">
    <source>
        <dbReference type="ARBA" id="ARBA00022597"/>
    </source>
</evidence>
<dbReference type="InterPro" id="IPR006318">
    <property type="entry name" value="PTS_EI-like"/>
</dbReference>
<evidence type="ECO:0000256" key="10">
    <source>
        <dbReference type="ARBA" id="ARBA00022683"/>
    </source>
</evidence>
<comment type="cofactor">
    <cofactor evidence="2">
        <name>Mg(2+)</name>
        <dbReference type="ChEBI" id="CHEBI:18420"/>
    </cofactor>
</comment>
<dbReference type="RefSeq" id="WP_341628289.1">
    <property type="nucleotide sequence ID" value="NZ_JBAKBA010000025.1"/>
</dbReference>
<keyword evidence="7" id="KW-0963">Cytoplasm</keyword>
<name>A0ABU9HD83_9GAMM</name>
<comment type="subcellular location">
    <subcellularLocation>
        <location evidence="3">Cytoplasm</location>
    </subcellularLocation>
</comment>
<sequence>MFSQLRQIVEQFGEASTLSDAMNLLVEQTKSTMILDCCSIFVTNKETKKLSLMASEGLDNQVVGATHFNLDEGIVGLVYQKGEPINLANVSEHPRFKYLPSSNEEQFKSFLGVPIIHKREVLGVLVAQQRLPRLFNELEESFLVTLAVHLGSVLGGTLLDLPDEKAPKRHSLHLQGSPASSGISINKAHVLQAHLLLSDVGIELSDKPNSEMESFTNAVQACADEFSKVSITLKEQVSKDAFMLFDVYGHLLKDKALLSAIELQIREDKLTAKSAVKRVAERYIEQFESMSDPYLRERAVEIRDVGQRLLYHLSNRDDEKHDFPDEIILVAEEVTISMLAMIPPDKLKGIVSVRGGLSSHVAILSRALGIPAVLGVPLRLKNVAHKNIIINGYAGTIIIEPEASLIAEYQILLDEENEMKALVELEANQAAITKDGCEIEVLLNTGLNTTPDVFKEQNFSGIGLYRSELPFMLNSAFPTEQEQVSAYQHLLEEYKDLPVTMRTLDIGGDKQLSYFPITEENPFLGWRGIRLTLDHPEIFLVQIRAMLRANINTQNLRIMLPMVGSVGEVEESKRLIVQAWQEICWEQHVTEDQFPLPDIGVMIEVPSAIFIIDQLAPLVDFLSIGTNDLTQYLLAVDRNNSRVADLFDSYHPAVLQAMRLILEQSKKNNIEVSICGELAGDPIGLLMLLGLGYRKLSMNAFNINKVKYLLNKVTIPELEACTQIALKGHDGNFIKQTFINYLDEKGLGGFVRAGKK</sequence>
<comment type="caution">
    <text evidence="15">The sequence shown here is derived from an EMBL/GenBank/DDBJ whole genome shotgun (WGS) entry which is preliminary data.</text>
</comment>
<dbReference type="Pfam" id="PF05524">
    <property type="entry name" value="PEP-utilisers_N"/>
    <property type="match status" value="1"/>
</dbReference>
<dbReference type="Gene3D" id="1.10.274.10">
    <property type="entry name" value="PtsI, HPr-binding domain"/>
    <property type="match status" value="1"/>
</dbReference>
<comment type="catalytic activity">
    <reaction evidence="1">
        <text>L-histidyl-[protein] + phosphoenolpyruvate = N(pros)-phospho-L-histidyl-[protein] + pyruvate</text>
        <dbReference type="Rhea" id="RHEA:23880"/>
        <dbReference type="Rhea" id="RHEA-COMP:9745"/>
        <dbReference type="Rhea" id="RHEA-COMP:9746"/>
        <dbReference type="ChEBI" id="CHEBI:15361"/>
        <dbReference type="ChEBI" id="CHEBI:29979"/>
        <dbReference type="ChEBI" id="CHEBI:58702"/>
        <dbReference type="ChEBI" id="CHEBI:64837"/>
        <dbReference type="EC" id="2.7.3.9"/>
    </reaction>
</comment>
<keyword evidence="11" id="KW-0479">Metal-binding</keyword>
<dbReference type="InterPro" id="IPR023151">
    <property type="entry name" value="PEP_util_CS"/>
</dbReference>
<dbReference type="GO" id="GO:0008965">
    <property type="term" value="F:phosphoenolpyruvate-protein phosphotransferase activity"/>
    <property type="evidence" value="ECO:0007669"/>
    <property type="project" value="UniProtKB-EC"/>
</dbReference>
<dbReference type="InterPro" id="IPR050499">
    <property type="entry name" value="PEP-utilizing_PTS_enzyme"/>
</dbReference>
<dbReference type="InterPro" id="IPR000121">
    <property type="entry name" value="PEP_util_C"/>
</dbReference>
<evidence type="ECO:0000256" key="6">
    <source>
        <dbReference type="ARBA" id="ARBA00022448"/>
    </source>
</evidence>
<proteinExistence type="inferred from homology"/>
<evidence type="ECO:0000256" key="12">
    <source>
        <dbReference type="ARBA" id="ARBA00022777"/>
    </source>
</evidence>
<dbReference type="NCBIfam" id="TIGR01417">
    <property type="entry name" value="PTS_I_fam"/>
    <property type="match status" value="1"/>
</dbReference>
<evidence type="ECO:0000256" key="11">
    <source>
        <dbReference type="ARBA" id="ARBA00022723"/>
    </source>
</evidence>
<dbReference type="InterPro" id="IPR036637">
    <property type="entry name" value="Phosphohistidine_dom_sf"/>
</dbReference>
<evidence type="ECO:0000256" key="1">
    <source>
        <dbReference type="ARBA" id="ARBA00000683"/>
    </source>
</evidence>
<dbReference type="NCBIfam" id="NF008283">
    <property type="entry name" value="PRK11061.1"/>
    <property type="match status" value="1"/>
</dbReference>
<accession>A0ABU9HD83</accession>
<keyword evidence="8" id="KW-0762">Sugar transport</keyword>
<evidence type="ECO:0000256" key="7">
    <source>
        <dbReference type="ARBA" id="ARBA00022490"/>
    </source>
</evidence>
<evidence type="ECO:0000256" key="5">
    <source>
        <dbReference type="ARBA" id="ARBA00012232"/>
    </source>
</evidence>
<dbReference type="SUPFAM" id="SSF47831">
    <property type="entry name" value="Enzyme I of the PEP:sugar phosphotransferase system HPr-binding (sub)domain"/>
    <property type="match status" value="1"/>
</dbReference>
<dbReference type="SMART" id="SM00065">
    <property type="entry name" value="GAF"/>
    <property type="match status" value="1"/>
</dbReference>
<keyword evidence="6" id="KW-0813">Transport</keyword>
<dbReference type="PANTHER" id="PTHR46244">
    <property type="entry name" value="PHOSPHOENOLPYRUVATE-PROTEIN PHOSPHOTRANSFERASE"/>
    <property type="match status" value="1"/>
</dbReference>
<dbReference type="SUPFAM" id="SSF55781">
    <property type="entry name" value="GAF domain-like"/>
    <property type="match status" value="1"/>
</dbReference>
<evidence type="ECO:0000256" key="13">
    <source>
        <dbReference type="ARBA" id="ARBA00022842"/>
    </source>
</evidence>
<dbReference type="InterPro" id="IPR036618">
    <property type="entry name" value="PtsI_HPr-bd_sf"/>
</dbReference>
<keyword evidence="9 15" id="KW-0808">Transferase</keyword>
<keyword evidence="16" id="KW-1185">Reference proteome</keyword>
<dbReference type="EMBL" id="JBAKBA010000025">
    <property type="protein sequence ID" value="MEL0659758.1"/>
    <property type="molecule type" value="Genomic_DNA"/>
</dbReference>
<gene>
    <name evidence="15" type="primary">ptsP</name>
    <name evidence="15" type="ORF">V6255_11475</name>
</gene>
<protein>
    <recommendedName>
        <fullName evidence="5">phosphoenolpyruvate--protein phosphotransferase</fullName>
        <ecNumber evidence="5">2.7.3.9</ecNumber>
    </recommendedName>
</protein>
<keyword evidence="10" id="KW-0598">Phosphotransferase system</keyword>
<dbReference type="Pfam" id="PF01590">
    <property type="entry name" value="GAF"/>
    <property type="match status" value="1"/>
</dbReference>
<reference evidence="15 16" key="1">
    <citation type="submission" date="2024-02" db="EMBL/GenBank/DDBJ databases">
        <title>Bacteria isolated from the canopy kelp, Nereocystis luetkeana.</title>
        <authorList>
            <person name="Pfister C.A."/>
            <person name="Younker I.T."/>
            <person name="Light S.H."/>
        </authorList>
    </citation>
    <scope>NUCLEOTIDE SEQUENCE [LARGE SCALE GENOMIC DNA]</scope>
    <source>
        <strain evidence="15 16">TI.2.07</strain>
    </source>
</reference>
<dbReference type="InterPro" id="IPR003018">
    <property type="entry name" value="GAF"/>
</dbReference>
<dbReference type="PRINTS" id="PR01736">
    <property type="entry name" value="PHPHTRNFRASE"/>
</dbReference>
<keyword evidence="13" id="KW-0460">Magnesium</keyword>
<dbReference type="EC" id="2.7.3.9" evidence="5"/>
<dbReference type="Gene3D" id="3.50.30.10">
    <property type="entry name" value="Phosphohistidine domain"/>
    <property type="match status" value="1"/>
</dbReference>
<dbReference type="Proteomes" id="UP001366060">
    <property type="component" value="Unassembled WGS sequence"/>
</dbReference>
<evidence type="ECO:0000256" key="3">
    <source>
        <dbReference type="ARBA" id="ARBA00004496"/>
    </source>
</evidence>
<dbReference type="Gene3D" id="3.20.20.60">
    <property type="entry name" value="Phosphoenolpyruvate-binding domains"/>
    <property type="match status" value="1"/>
</dbReference>
<keyword evidence="12" id="KW-0418">Kinase</keyword>
<dbReference type="SUPFAM" id="SSF51621">
    <property type="entry name" value="Phosphoenolpyruvate/pyruvate domain"/>
    <property type="match status" value="1"/>
</dbReference>
<dbReference type="Pfam" id="PF00391">
    <property type="entry name" value="PEP-utilizers"/>
    <property type="match status" value="1"/>
</dbReference>
<dbReference type="PANTHER" id="PTHR46244:SF1">
    <property type="entry name" value="PHOSPHOENOLPYRUVATE-DEPENDENT PHOSPHOTRANSFERASE SYSTEM"/>
    <property type="match status" value="1"/>
</dbReference>
<dbReference type="InterPro" id="IPR040442">
    <property type="entry name" value="Pyrv_kinase-like_dom_sf"/>
</dbReference>
<dbReference type="PROSITE" id="PS00742">
    <property type="entry name" value="PEP_ENZYMES_2"/>
    <property type="match status" value="1"/>
</dbReference>
<dbReference type="InterPro" id="IPR008731">
    <property type="entry name" value="PTS_EIN"/>
</dbReference>
<dbReference type="InterPro" id="IPR029016">
    <property type="entry name" value="GAF-like_dom_sf"/>
</dbReference>
<dbReference type="Pfam" id="PF02896">
    <property type="entry name" value="PEP-utilizers_C"/>
    <property type="match status" value="1"/>
</dbReference>
<dbReference type="Gene3D" id="3.30.450.40">
    <property type="match status" value="1"/>
</dbReference>